<keyword evidence="2" id="KW-1185">Reference proteome</keyword>
<name>A0A392V9T6_9FABA</name>
<proteinExistence type="predicted"/>
<evidence type="ECO:0000313" key="1">
    <source>
        <dbReference type="EMBL" id="MCI85088.1"/>
    </source>
</evidence>
<protein>
    <submittedName>
        <fullName evidence="1">Uncharacterized protein</fullName>
    </submittedName>
</protein>
<organism evidence="1 2">
    <name type="scientific">Trifolium medium</name>
    <dbReference type="NCBI Taxonomy" id="97028"/>
    <lineage>
        <taxon>Eukaryota</taxon>
        <taxon>Viridiplantae</taxon>
        <taxon>Streptophyta</taxon>
        <taxon>Embryophyta</taxon>
        <taxon>Tracheophyta</taxon>
        <taxon>Spermatophyta</taxon>
        <taxon>Magnoliopsida</taxon>
        <taxon>eudicotyledons</taxon>
        <taxon>Gunneridae</taxon>
        <taxon>Pentapetalae</taxon>
        <taxon>rosids</taxon>
        <taxon>fabids</taxon>
        <taxon>Fabales</taxon>
        <taxon>Fabaceae</taxon>
        <taxon>Papilionoideae</taxon>
        <taxon>50 kb inversion clade</taxon>
        <taxon>NPAAA clade</taxon>
        <taxon>Hologalegina</taxon>
        <taxon>IRL clade</taxon>
        <taxon>Trifolieae</taxon>
        <taxon>Trifolium</taxon>
    </lineage>
</organism>
<feature type="non-terminal residue" evidence="1">
    <location>
        <position position="1"/>
    </location>
</feature>
<evidence type="ECO:0000313" key="2">
    <source>
        <dbReference type="Proteomes" id="UP000265520"/>
    </source>
</evidence>
<dbReference type="EMBL" id="LXQA011106646">
    <property type="protein sequence ID" value="MCI85088.1"/>
    <property type="molecule type" value="Genomic_DNA"/>
</dbReference>
<reference evidence="1 2" key="1">
    <citation type="journal article" date="2018" name="Front. Plant Sci.">
        <title>Red Clover (Trifolium pratense) and Zigzag Clover (T. medium) - A Picture of Genomic Similarities and Differences.</title>
        <authorList>
            <person name="Dluhosova J."/>
            <person name="Istvanek J."/>
            <person name="Nedelnik J."/>
            <person name="Repkova J."/>
        </authorList>
    </citation>
    <scope>NUCLEOTIDE SEQUENCE [LARGE SCALE GENOMIC DNA]</scope>
    <source>
        <strain evidence="2">cv. 10/8</strain>
        <tissue evidence="1">Leaf</tissue>
    </source>
</reference>
<sequence>FQLASEQAPGSVWVSFGEDIFWHYGQGRKKRYQTTSSE</sequence>
<comment type="caution">
    <text evidence="1">The sequence shown here is derived from an EMBL/GenBank/DDBJ whole genome shotgun (WGS) entry which is preliminary data.</text>
</comment>
<accession>A0A392V9T6</accession>
<dbReference type="Proteomes" id="UP000265520">
    <property type="component" value="Unassembled WGS sequence"/>
</dbReference>
<dbReference type="AlphaFoldDB" id="A0A392V9T6"/>